<sequence>MKFTNLILPCACLNYLLIVFLIGLVDGPSRAVAQSQPSFELPVQLVGFPVIILSVRLANFVKKLAYSINPRTYMSRTRRHALDYYGEVSESAVNLAIAEKQILNELGPKACIMEEPCRMHAMRKEKRGAQPEWTDILSNYKKQANGMKQWYLLSVFVGDEIRDPVLCKQLSKRLACNRNVKVPIRD</sequence>
<evidence type="ECO:0000313" key="2">
    <source>
        <dbReference type="EMBL" id="KAG5681821.1"/>
    </source>
</evidence>
<evidence type="ECO:0000313" key="3">
    <source>
        <dbReference type="Proteomes" id="UP001107558"/>
    </source>
</evidence>
<dbReference type="AlphaFoldDB" id="A0A9J6CIN1"/>
<name>A0A9J6CIN1_POLVA</name>
<dbReference type="EMBL" id="JADBJN010000001">
    <property type="protein sequence ID" value="KAG5681821.1"/>
    <property type="molecule type" value="Genomic_DNA"/>
</dbReference>
<keyword evidence="1" id="KW-0812">Transmembrane</keyword>
<organism evidence="2 3">
    <name type="scientific">Polypedilum vanderplanki</name>
    <name type="common">Sleeping chironomid midge</name>
    <dbReference type="NCBI Taxonomy" id="319348"/>
    <lineage>
        <taxon>Eukaryota</taxon>
        <taxon>Metazoa</taxon>
        <taxon>Ecdysozoa</taxon>
        <taxon>Arthropoda</taxon>
        <taxon>Hexapoda</taxon>
        <taxon>Insecta</taxon>
        <taxon>Pterygota</taxon>
        <taxon>Neoptera</taxon>
        <taxon>Endopterygota</taxon>
        <taxon>Diptera</taxon>
        <taxon>Nematocera</taxon>
        <taxon>Chironomoidea</taxon>
        <taxon>Chironomidae</taxon>
        <taxon>Chironominae</taxon>
        <taxon>Polypedilum</taxon>
        <taxon>Polypedilum</taxon>
    </lineage>
</organism>
<protein>
    <submittedName>
        <fullName evidence="2">Uncharacterized protein</fullName>
    </submittedName>
</protein>
<reference evidence="2" key="1">
    <citation type="submission" date="2021-03" db="EMBL/GenBank/DDBJ databases">
        <title>Chromosome level genome of the anhydrobiotic midge Polypedilum vanderplanki.</title>
        <authorList>
            <person name="Yoshida Y."/>
            <person name="Kikawada T."/>
            <person name="Gusev O."/>
        </authorList>
    </citation>
    <scope>NUCLEOTIDE SEQUENCE</scope>
    <source>
        <strain evidence="2">NIAS01</strain>
        <tissue evidence="2">Whole body or cell culture</tissue>
    </source>
</reference>
<gene>
    <name evidence="2" type="ORF">PVAND_011229</name>
</gene>
<keyword evidence="1" id="KW-1133">Transmembrane helix</keyword>
<evidence type="ECO:0000256" key="1">
    <source>
        <dbReference type="SAM" id="Phobius"/>
    </source>
</evidence>
<proteinExistence type="predicted"/>
<dbReference type="OrthoDB" id="8174264at2759"/>
<keyword evidence="1" id="KW-0472">Membrane</keyword>
<dbReference type="Proteomes" id="UP001107558">
    <property type="component" value="Chromosome 1"/>
</dbReference>
<accession>A0A9J6CIN1</accession>
<feature type="transmembrane region" description="Helical" evidence="1">
    <location>
        <begin position="43"/>
        <end position="61"/>
    </location>
</feature>
<keyword evidence="3" id="KW-1185">Reference proteome</keyword>
<comment type="caution">
    <text evidence="2">The sequence shown here is derived from an EMBL/GenBank/DDBJ whole genome shotgun (WGS) entry which is preliminary data.</text>
</comment>